<accession>A0A9P6N4D7</accession>
<comment type="caution">
    <text evidence="1">The sequence shown here is derived from an EMBL/GenBank/DDBJ whole genome shotgun (WGS) entry which is preliminary data.</text>
</comment>
<evidence type="ECO:0000313" key="2">
    <source>
        <dbReference type="Proteomes" id="UP000703661"/>
    </source>
</evidence>
<dbReference type="Proteomes" id="UP000703661">
    <property type="component" value="Unassembled WGS sequence"/>
</dbReference>
<proteinExistence type="predicted"/>
<keyword evidence="2" id="KW-1185">Reference proteome</keyword>
<dbReference type="OrthoDB" id="10316834at2759"/>
<gene>
    <name evidence="1" type="ORF">BGZ80_004286</name>
</gene>
<protein>
    <submittedName>
        <fullName evidence="1">Uncharacterized protein</fullName>
    </submittedName>
</protein>
<dbReference type="AlphaFoldDB" id="A0A9P6N4D7"/>
<sequence length="188" mass="20963">MLQLNKDVHRIRDALNTKGRTEFSKWRKPATRFQKIMDDIATVDMELMTILGCREGRPPSMMEVIDSTGLPKAVGPLASERLVDLHVQLLEDYLENSGSTLAIEDSPVIAVKNSPVMVVKNSPAMAVKDSPVMAVKDSPVMAVVNVVPQPRRPTNLRITGNGMLDPSAVENYRIMFVELQQRLRRQGN</sequence>
<name>A0A9P6N4D7_9FUNG</name>
<reference evidence="1" key="1">
    <citation type="journal article" date="2020" name="Fungal Divers.">
        <title>Resolving the Mortierellaceae phylogeny through synthesis of multi-gene phylogenetics and phylogenomics.</title>
        <authorList>
            <person name="Vandepol N."/>
            <person name="Liber J."/>
            <person name="Desiro A."/>
            <person name="Na H."/>
            <person name="Kennedy M."/>
            <person name="Barry K."/>
            <person name="Grigoriev I.V."/>
            <person name="Miller A.N."/>
            <person name="O'Donnell K."/>
            <person name="Stajich J.E."/>
            <person name="Bonito G."/>
        </authorList>
    </citation>
    <scope>NUCLEOTIDE SEQUENCE</scope>
    <source>
        <strain evidence="1">NRRL 2769</strain>
    </source>
</reference>
<organism evidence="1 2">
    <name type="scientific">Entomortierella chlamydospora</name>
    <dbReference type="NCBI Taxonomy" id="101097"/>
    <lineage>
        <taxon>Eukaryota</taxon>
        <taxon>Fungi</taxon>
        <taxon>Fungi incertae sedis</taxon>
        <taxon>Mucoromycota</taxon>
        <taxon>Mortierellomycotina</taxon>
        <taxon>Mortierellomycetes</taxon>
        <taxon>Mortierellales</taxon>
        <taxon>Mortierellaceae</taxon>
        <taxon>Entomortierella</taxon>
    </lineage>
</organism>
<evidence type="ECO:0000313" key="1">
    <source>
        <dbReference type="EMBL" id="KAG0024324.1"/>
    </source>
</evidence>
<dbReference type="EMBL" id="JAAAID010000022">
    <property type="protein sequence ID" value="KAG0024324.1"/>
    <property type="molecule type" value="Genomic_DNA"/>
</dbReference>